<evidence type="ECO:0000313" key="5">
    <source>
        <dbReference type="Proteomes" id="UP000324832"/>
    </source>
</evidence>
<proteinExistence type="inferred from homology"/>
<organism evidence="4 5">
    <name type="scientific">Leptidea sinapis</name>
    <dbReference type="NCBI Taxonomy" id="189913"/>
    <lineage>
        <taxon>Eukaryota</taxon>
        <taxon>Metazoa</taxon>
        <taxon>Ecdysozoa</taxon>
        <taxon>Arthropoda</taxon>
        <taxon>Hexapoda</taxon>
        <taxon>Insecta</taxon>
        <taxon>Pterygota</taxon>
        <taxon>Neoptera</taxon>
        <taxon>Endopterygota</taxon>
        <taxon>Lepidoptera</taxon>
        <taxon>Glossata</taxon>
        <taxon>Ditrysia</taxon>
        <taxon>Papilionoidea</taxon>
        <taxon>Pieridae</taxon>
        <taxon>Dismorphiinae</taxon>
        <taxon>Leptidea</taxon>
    </lineage>
</organism>
<gene>
    <name evidence="4" type="ORF">LSINAPIS_LOCUS11322</name>
</gene>
<evidence type="ECO:0000313" key="4">
    <source>
        <dbReference type="EMBL" id="VVD00749.1"/>
    </source>
</evidence>
<dbReference type="Gene3D" id="3.40.50.720">
    <property type="entry name" value="NAD(P)-binding Rossmann-like Domain"/>
    <property type="match status" value="2"/>
</dbReference>
<evidence type="ECO:0000256" key="3">
    <source>
        <dbReference type="ARBA" id="ARBA00023002"/>
    </source>
</evidence>
<sequence length="519" mass="59075">MADIVAVVTGANKGIGLAIVKELCRRSVNVVYLTARNNQRGNEAIESLRNIGFHPKFHQLDITDKNSCKIFADFMKEAHGGIDIIINNAAITTSDFYKTTFEDAKSVIDVNYYGLINVQEFIFPILNSNARVINVSSSCGIISNLTDCYWIEQLTKDDMKLDDINDFIKWYLESVQNESIQEEDHFIETTAVAYRVSKIAVTALTVLQQKEVGRGISVNCIHPGYVITDLTKRTGYMTADDAAIAPVFLALDIDQSVKGKFFWFDKTEKDWRDPKLNLYCAFAEVEKCFREHVQAFAAHIGKSRGGIDILFNNAGVICKEFRATSYDDAKHVIDVNFKSILIVEKYLYPLLRDNARVINMSSDCGHISHLSNQNWIKKLTNQDCKLNDVNEFVDWFIESIKNDALLENDFNDNYFLSYKVSKIALSAYTRVQQREIGRNISINLLHPGFVKTSMTKESGVMTVEEASHTPVYLALDADQSLKGKYIWFDRSEKDWANPNEKTDYYIDPQVIEDFLNKMS</sequence>
<accession>A0A5E4QQY1</accession>
<dbReference type="AlphaFoldDB" id="A0A5E4QQY1"/>
<reference evidence="4 5" key="1">
    <citation type="submission" date="2017-07" db="EMBL/GenBank/DDBJ databases">
        <authorList>
            <person name="Talla V."/>
            <person name="Backstrom N."/>
        </authorList>
    </citation>
    <scope>NUCLEOTIDE SEQUENCE [LARGE SCALE GENOMIC DNA]</scope>
</reference>
<dbReference type="InterPro" id="IPR002347">
    <property type="entry name" value="SDR_fam"/>
</dbReference>
<dbReference type="Pfam" id="PF13561">
    <property type="entry name" value="adh_short_C2"/>
    <property type="match status" value="1"/>
</dbReference>
<name>A0A5E4QQY1_9NEOP</name>
<keyword evidence="3" id="KW-0560">Oxidoreductase</keyword>
<dbReference type="EMBL" id="FZQP02004945">
    <property type="protein sequence ID" value="VVD00749.1"/>
    <property type="molecule type" value="Genomic_DNA"/>
</dbReference>
<keyword evidence="2" id="KW-0521">NADP</keyword>
<comment type="similarity">
    <text evidence="1">Belongs to the short-chain dehydrogenases/reductases (SDR) family.</text>
</comment>
<dbReference type="InterPro" id="IPR036291">
    <property type="entry name" value="NAD(P)-bd_dom_sf"/>
</dbReference>
<dbReference type="PRINTS" id="PR00081">
    <property type="entry name" value="GDHRDH"/>
</dbReference>
<dbReference type="PANTHER" id="PTHR43963:SF4">
    <property type="entry name" value="CARBONYL REDUCTASE (NADPH)"/>
    <property type="match status" value="1"/>
</dbReference>
<dbReference type="Pfam" id="PF00106">
    <property type="entry name" value="adh_short"/>
    <property type="match status" value="1"/>
</dbReference>
<protein>
    <submittedName>
        <fullName evidence="4">Uncharacterized protein</fullName>
    </submittedName>
</protein>
<dbReference type="Proteomes" id="UP000324832">
    <property type="component" value="Unassembled WGS sequence"/>
</dbReference>
<dbReference type="SUPFAM" id="SSF51735">
    <property type="entry name" value="NAD(P)-binding Rossmann-fold domains"/>
    <property type="match status" value="2"/>
</dbReference>
<evidence type="ECO:0000256" key="1">
    <source>
        <dbReference type="ARBA" id="ARBA00006484"/>
    </source>
</evidence>
<keyword evidence="5" id="KW-1185">Reference proteome</keyword>
<evidence type="ECO:0000256" key="2">
    <source>
        <dbReference type="ARBA" id="ARBA00022857"/>
    </source>
</evidence>
<dbReference type="PRINTS" id="PR00080">
    <property type="entry name" value="SDRFAMILY"/>
</dbReference>
<dbReference type="GO" id="GO:0004090">
    <property type="term" value="F:carbonyl reductase (NADPH) activity"/>
    <property type="evidence" value="ECO:0007669"/>
    <property type="project" value="TreeGrafter"/>
</dbReference>
<dbReference type="PANTHER" id="PTHR43963">
    <property type="entry name" value="CARBONYL REDUCTASE 1-RELATED"/>
    <property type="match status" value="1"/>
</dbReference>